<evidence type="ECO:0000313" key="2">
    <source>
        <dbReference type="Proteomes" id="UP000276301"/>
    </source>
</evidence>
<dbReference type="Pfam" id="PF06245">
    <property type="entry name" value="DUF1015"/>
    <property type="match status" value="1"/>
</dbReference>
<dbReference type="Proteomes" id="UP000276301">
    <property type="component" value="Unassembled WGS sequence"/>
</dbReference>
<reference evidence="1 2" key="1">
    <citation type="submission" date="2018-10" db="EMBL/GenBank/DDBJ databases">
        <title>Anaerotruncus faecis sp. nov., isolated from human feces.</title>
        <authorList>
            <person name="Wang Y.-J."/>
        </authorList>
    </citation>
    <scope>NUCLEOTIDE SEQUENCE [LARGE SCALE GENOMIC DNA]</scope>
    <source>
        <strain evidence="1 2">22A2-44</strain>
    </source>
</reference>
<proteinExistence type="predicted"/>
<organism evidence="1 2">
    <name type="scientific">Anaerotruncus massiliensis</name>
    <name type="common">ex Liu et al. 2021</name>
    <dbReference type="NCBI Taxonomy" id="2321404"/>
    <lineage>
        <taxon>Bacteria</taxon>
        <taxon>Bacillati</taxon>
        <taxon>Bacillota</taxon>
        <taxon>Clostridia</taxon>
        <taxon>Eubacteriales</taxon>
        <taxon>Oscillospiraceae</taxon>
        <taxon>Anaerotruncus</taxon>
    </lineage>
</organism>
<dbReference type="InterPro" id="IPR008323">
    <property type="entry name" value="UCP033563"/>
</dbReference>
<dbReference type="AlphaFoldDB" id="A0A498CM62"/>
<dbReference type="RefSeq" id="WP_121587595.1">
    <property type="nucleotide sequence ID" value="NZ_RCHT01000042.1"/>
</dbReference>
<dbReference type="PANTHER" id="PTHR36454">
    <property type="entry name" value="LMO2823 PROTEIN"/>
    <property type="match status" value="1"/>
</dbReference>
<dbReference type="EMBL" id="RCHT01000042">
    <property type="protein sequence ID" value="RLL07731.1"/>
    <property type="molecule type" value="Genomic_DNA"/>
</dbReference>
<gene>
    <name evidence="1" type="ORF">D4A47_12925</name>
</gene>
<comment type="caution">
    <text evidence="1">The sequence shown here is derived from an EMBL/GenBank/DDBJ whole genome shotgun (WGS) entry which is preliminary data.</text>
</comment>
<keyword evidence="2" id="KW-1185">Reference proteome</keyword>
<protein>
    <submittedName>
        <fullName evidence="1">DUF1015 domain-containing protein</fullName>
    </submittedName>
</protein>
<name>A0A498CM62_9FIRM</name>
<evidence type="ECO:0000313" key="1">
    <source>
        <dbReference type="EMBL" id="RLL07731.1"/>
    </source>
</evidence>
<sequence length="420" mass="47198">MNKTGFSPADILIPREADMTRWSVVACDQYTSEPEYWERVAREVGDAPSTLDMILPEVYLDEKEAGARIPRINAAMRRYLDEGLFRTLPESYVYLQRTLAPGKVRQGLVGKLDLEEYEYGAGSQSLVRPTEGTVESRLPPRIRVREDAPLESPHIMVLIDDPGRTVIEPLRARTGSLPRLYDFELMEGGGRICGWRVTGPEAARVDEAFGALAEKLGDYSARFPGKRPLLIAVGDGNHSLATAKACWERLKKTLPEEQRETHPARYALVELVNVHDEALEFEPIHRILFGVDPDQVLRELQGYYDTGEDAVGGQSFEYVCGSRRGRLYVANPSSQLAAGTLQNFIDWYLGRFGGKVDYIHGEQVVEHLCKSPGTIGFLLPVMKKSQLFPTVLLDGALPRKTFSMGHAHEKRYYLECRAIR</sequence>
<accession>A0A498CM62</accession>
<dbReference type="PANTHER" id="PTHR36454:SF1">
    <property type="entry name" value="DUF1015 DOMAIN-CONTAINING PROTEIN"/>
    <property type="match status" value="1"/>
</dbReference>